<sequence>MQNKIVIDTTEWPVCVIKSFPETVDETRLWLEEMDLLLAKRMQFALVYPPVKQKKGKASDEHIAAMKYVRRWLKHAREPMLEHCRAMIVTLQPDASDKEDMEQMAPLLSALYGPEVLIENDTAAAKRRATALVAS</sequence>
<proteinExistence type="predicted"/>
<evidence type="ECO:0000313" key="1">
    <source>
        <dbReference type="EMBL" id="EMP9434727.1"/>
    </source>
</evidence>
<dbReference type="Proteomes" id="UP001495779">
    <property type="component" value="Unassembled WGS sequence"/>
</dbReference>
<dbReference type="EMBL" id="AAZDVE040000045">
    <property type="protein sequence ID" value="EMP9434727.1"/>
    <property type="molecule type" value="Genomic_DNA"/>
</dbReference>
<evidence type="ECO:0000313" key="3">
    <source>
        <dbReference type="Proteomes" id="UP001495779"/>
    </source>
</evidence>
<gene>
    <name evidence="1" type="ORF">JRA39_003855</name>
    <name evidence="2" type="ORF">KDV35_15665</name>
</gene>
<dbReference type="EMBL" id="JAGSRH010000025">
    <property type="protein sequence ID" value="MER5078284.1"/>
    <property type="molecule type" value="Genomic_DNA"/>
</dbReference>
<dbReference type="RefSeq" id="WP_163861954.1">
    <property type="nucleotide sequence ID" value="NZ_CP095443.1"/>
</dbReference>
<comment type="caution">
    <text evidence="1">The sequence shown here is derived from an EMBL/GenBank/DDBJ whole genome shotgun (WGS) entry which is preliminary data.</text>
</comment>
<evidence type="ECO:0000313" key="2">
    <source>
        <dbReference type="EMBL" id="MER5078284.1"/>
    </source>
</evidence>
<dbReference type="AlphaFoldDB" id="A0AAI9MXB4"/>
<reference evidence="1" key="2">
    <citation type="submission" date="2024-02" db="EMBL/GenBank/DDBJ databases">
        <authorList>
            <consortium name="Clinical and Environmental Microbiology Branch: Whole genome sequencing antimicrobial resistance pathogens in the healthcare setting"/>
        </authorList>
    </citation>
    <scope>NUCLEOTIDE SEQUENCE</scope>
    <source>
        <strain evidence="1">2020GO-00142</strain>
    </source>
</reference>
<accession>A0AAI9MXB4</accession>
<protein>
    <submittedName>
        <fullName evidence="1">Uncharacterized protein</fullName>
    </submittedName>
</protein>
<organism evidence="1">
    <name type="scientific">Providencia stuartii</name>
    <dbReference type="NCBI Taxonomy" id="588"/>
    <lineage>
        <taxon>Bacteria</taxon>
        <taxon>Pseudomonadati</taxon>
        <taxon>Pseudomonadota</taxon>
        <taxon>Gammaproteobacteria</taxon>
        <taxon>Enterobacterales</taxon>
        <taxon>Morganellaceae</taxon>
        <taxon>Providencia</taxon>
    </lineage>
</organism>
<name>A0AAI9MXB4_PROST</name>
<reference evidence="2 3" key="1">
    <citation type="submission" date="2021-04" db="EMBL/GenBank/DDBJ databases">
        <title>Determining the burden of carbapenem-resistant Enterobacterales from a tertiary public heath setting in Bangladesh: a clinical, epidemiological, and molecular study.</title>
        <authorList>
            <person name="Farzana R."/>
            <person name="Walsh T.R."/>
        </authorList>
    </citation>
    <scope>NUCLEOTIDE SEQUENCE [LARGE SCALE GENOMIC DNA]</scope>
    <source>
        <strain evidence="3">dmpro_s316</strain>
        <strain evidence="2">Dmpro_s316</strain>
    </source>
</reference>